<evidence type="ECO:0000313" key="3">
    <source>
        <dbReference type="EMBL" id="NEE02783.1"/>
    </source>
</evidence>
<dbReference type="InterPro" id="IPR028087">
    <property type="entry name" value="Tad_N"/>
</dbReference>
<gene>
    <name evidence="3" type="ORF">G1H10_21695</name>
</gene>
<evidence type="ECO:0000259" key="2">
    <source>
        <dbReference type="Pfam" id="PF13400"/>
    </source>
</evidence>
<dbReference type="EMBL" id="JAAGOA010000017">
    <property type="protein sequence ID" value="NEE02783.1"/>
    <property type="molecule type" value="Genomic_DNA"/>
</dbReference>
<reference evidence="3 4" key="1">
    <citation type="submission" date="2020-02" db="EMBL/GenBank/DDBJ databases">
        <authorList>
            <person name="Li X.-J."/>
            <person name="Han X.-M."/>
        </authorList>
    </citation>
    <scope>NUCLEOTIDE SEQUENCE [LARGE SCALE GENOMIC DNA]</scope>
    <source>
        <strain evidence="3 4">CCTCC AB 2017055</strain>
    </source>
</reference>
<feature type="transmembrane region" description="Helical" evidence="1">
    <location>
        <begin position="20"/>
        <end position="37"/>
    </location>
</feature>
<accession>A0A6L9SCI4</accession>
<keyword evidence="1" id="KW-1133">Transmembrane helix</keyword>
<dbReference type="Pfam" id="PF13400">
    <property type="entry name" value="Tad"/>
    <property type="match status" value="1"/>
</dbReference>
<proteinExistence type="predicted"/>
<protein>
    <recommendedName>
        <fullName evidence="2">Putative Flp pilus-assembly TadG-like N-terminal domain-containing protein</fullName>
    </recommendedName>
</protein>
<keyword evidence="1" id="KW-0472">Membrane</keyword>
<dbReference type="RefSeq" id="WP_163741678.1">
    <property type="nucleotide sequence ID" value="NZ_JAAGOA010000017.1"/>
</dbReference>
<keyword evidence="4" id="KW-1185">Reference proteome</keyword>
<dbReference type="Proteomes" id="UP000475214">
    <property type="component" value="Unassembled WGS sequence"/>
</dbReference>
<organism evidence="3 4">
    <name type="scientific">Phytoactinopolyspora halotolerans</name>
    <dbReference type="NCBI Taxonomy" id="1981512"/>
    <lineage>
        <taxon>Bacteria</taxon>
        <taxon>Bacillati</taxon>
        <taxon>Actinomycetota</taxon>
        <taxon>Actinomycetes</taxon>
        <taxon>Jiangellales</taxon>
        <taxon>Jiangellaceae</taxon>
        <taxon>Phytoactinopolyspora</taxon>
    </lineage>
</organism>
<keyword evidence="1" id="KW-0812">Transmembrane</keyword>
<sequence length="151" mass="15644">MSARFGPARLVSDQRGSVSALVVVLIVMLFAVAGLVYDGGRAINARQQAFDDAEQAARAGADQIDVDLFRGSGIVRVIPAEADAAAREFLANLPGYSYDDIVIEVTGDSAVRVEVGRTVPTGLLGLVFVDSFDVHGSAEAQPDVGILGGGP</sequence>
<evidence type="ECO:0000313" key="4">
    <source>
        <dbReference type="Proteomes" id="UP000475214"/>
    </source>
</evidence>
<dbReference type="AlphaFoldDB" id="A0A6L9SCI4"/>
<feature type="domain" description="Putative Flp pilus-assembly TadG-like N-terminal" evidence="2">
    <location>
        <begin position="16"/>
        <end position="62"/>
    </location>
</feature>
<comment type="caution">
    <text evidence="3">The sequence shown here is derived from an EMBL/GenBank/DDBJ whole genome shotgun (WGS) entry which is preliminary data.</text>
</comment>
<name>A0A6L9SCI4_9ACTN</name>
<evidence type="ECO:0000256" key="1">
    <source>
        <dbReference type="SAM" id="Phobius"/>
    </source>
</evidence>